<dbReference type="Proteomes" id="UP000322976">
    <property type="component" value="Unassembled WGS sequence"/>
</dbReference>
<dbReference type="InterPro" id="IPR034829">
    <property type="entry name" value="DnaD-like_sf"/>
</dbReference>
<dbReference type="PANTHER" id="PTHR37293:SF5">
    <property type="entry name" value="DNA REPLICATION PROTEIN"/>
    <property type="match status" value="1"/>
</dbReference>
<gene>
    <name evidence="3" type="ORF">FWJ32_11740</name>
</gene>
<reference evidence="3 4" key="1">
    <citation type="submission" date="2019-08" db="EMBL/GenBank/DDBJ databases">
        <title>Calorimonas adulescens gen. nov., sp. nov., an anaerobic thermophilic bacterium from Sakhalin hot spring.</title>
        <authorList>
            <person name="Khomyakova M.A."/>
            <person name="Merkel A.Y."/>
            <person name="Novikov A."/>
            <person name="Bonch-Osmolovskaya E.A."/>
            <person name="Slobodkin A.I."/>
        </authorList>
    </citation>
    <scope>NUCLEOTIDE SEQUENCE [LARGE SCALE GENOMIC DNA]</scope>
    <source>
        <strain evidence="3 4">A05MB</strain>
    </source>
</reference>
<dbReference type="NCBIfam" id="TIGR01446">
    <property type="entry name" value="DnaD_dom"/>
    <property type="match status" value="2"/>
</dbReference>
<dbReference type="InterPro" id="IPR017019">
    <property type="entry name" value="DNA_replication_prd_bac"/>
</dbReference>
<dbReference type="Gene3D" id="1.10.10.630">
    <property type="entry name" value="DnaD domain-like"/>
    <property type="match status" value="2"/>
</dbReference>
<feature type="domain" description="DnaB/C C-terminal" evidence="2">
    <location>
        <begin position="220"/>
        <end position="265"/>
    </location>
</feature>
<evidence type="ECO:0000259" key="2">
    <source>
        <dbReference type="Pfam" id="PF07261"/>
    </source>
</evidence>
<dbReference type="InterPro" id="IPR006343">
    <property type="entry name" value="DnaB/C_C"/>
</dbReference>
<keyword evidence="4" id="KW-1185">Reference proteome</keyword>
<dbReference type="AlphaFoldDB" id="A0A5D8QAR0"/>
<dbReference type="PANTHER" id="PTHR37293">
    <property type="entry name" value="PHAGE REPLICATION PROTEIN-RELATED"/>
    <property type="match status" value="1"/>
</dbReference>
<protein>
    <submittedName>
        <fullName evidence="3">DnaD domain protein</fullName>
    </submittedName>
</protein>
<dbReference type="PIRSF" id="PIRSF033722">
    <property type="entry name" value="DnaD_CA_C3587_prd"/>
    <property type="match status" value="1"/>
</dbReference>
<dbReference type="EMBL" id="VTPS01000022">
    <property type="protein sequence ID" value="TZE80866.1"/>
    <property type="molecule type" value="Genomic_DNA"/>
</dbReference>
<comment type="similarity">
    <text evidence="1">Belongs to the DnaB/DnaD family.</text>
</comment>
<organism evidence="3 4">
    <name type="scientific">Calorimonas adulescens</name>
    <dbReference type="NCBI Taxonomy" id="2606906"/>
    <lineage>
        <taxon>Bacteria</taxon>
        <taxon>Bacillati</taxon>
        <taxon>Bacillota</taxon>
        <taxon>Clostridia</taxon>
        <taxon>Thermoanaerobacterales</taxon>
        <taxon>Thermoanaerobacteraceae</taxon>
        <taxon>Calorimonas</taxon>
    </lineage>
</organism>
<evidence type="ECO:0000313" key="3">
    <source>
        <dbReference type="EMBL" id="TZE80866.1"/>
    </source>
</evidence>
<proteinExistence type="inferred from homology"/>
<dbReference type="InterPro" id="IPR053162">
    <property type="entry name" value="DnaD"/>
</dbReference>
<comment type="caution">
    <text evidence="3">The sequence shown here is derived from an EMBL/GenBank/DDBJ whole genome shotgun (WGS) entry which is preliminary data.</text>
</comment>
<accession>A0A5D8QAR0</accession>
<sequence length="310" mass="35994">MNMLEFCFDDSGIGSTPISNSFITRYLADSPGDYIKVYILGLYLLYQGIKTDPSDMAKMLNMDTESLKMALDYWASQGLIQYKSNGGNISSIIYVSPESINYTPKDENVYAESELEAMFSYIENQLGRPLSPREMETFLEWLDKYHFSMEVLVLLVEYCLQKKKVNINYMARVAQGWFDAGIRNGFDVEKHLKNEEKRWNIYKKVYQTLGLNSEEIAEAHKNMINRWLDELNVSDDDILEACNICIMNINKPNFNYINKVLTNKNQNISSKPKKTTGYVAPKHYFNSYNQRSYDIKELEKRLLERSSSGE</sequence>
<dbReference type="SUPFAM" id="SSF158499">
    <property type="entry name" value="DnaD domain-like"/>
    <property type="match status" value="2"/>
</dbReference>
<feature type="domain" description="DnaB/C C-terminal" evidence="2">
    <location>
        <begin position="119"/>
        <end position="191"/>
    </location>
</feature>
<dbReference type="Pfam" id="PF07261">
    <property type="entry name" value="DnaB_2"/>
    <property type="match status" value="2"/>
</dbReference>
<evidence type="ECO:0000313" key="4">
    <source>
        <dbReference type="Proteomes" id="UP000322976"/>
    </source>
</evidence>
<evidence type="ECO:0000256" key="1">
    <source>
        <dbReference type="ARBA" id="ARBA00093462"/>
    </source>
</evidence>
<name>A0A5D8QAR0_9THEO</name>